<proteinExistence type="predicted"/>
<reference evidence="2" key="1">
    <citation type="submission" date="2020-07" db="EMBL/GenBank/DDBJ databases">
        <authorList>
            <person name="Lin J."/>
        </authorList>
    </citation>
    <scope>NUCLEOTIDE SEQUENCE</scope>
</reference>
<evidence type="ECO:0000256" key="1">
    <source>
        <dbReference type="SAM" id="SignalP"/>
    </source>
</evidence>
<feature type="signal peptide" evidence="1">
    <location>
        <begin position="1"/>
        <end position="15"/>
    </location>
</feature>
<protein>
    <submittedName>
        <fullName evidence="2">Uncharacterized protein</fullName>
    </submittedName>
</protein>
<feature type="chain" id="PRO_5027913043" evidence="1">
    <location>
        <begin position="16"/>
        <end position="202"/>
    </location>
</feature>
<dbReference type="EMBL" id="LR862151">
    <property type="protein sequence ID" value="CAD1833651.1"/>
    <property type="molecule type" value="Genomic_DNA"/>
</dbReference>
<accession>A0A6V7PS78</accession>
<name>A0A6V7PS78_ANACO</name>
<organism evidence="2">
    <name type="scientific">Ananas comosus var. bracteatus</name>
    <name type="common">red pineapple</name>
    <dbReference type="NCBI Taxonomy" id="296719"/>
    <lineage>
        <taxon>Eukaryota</taxon>
        <taxon>Viridiplantae</taxon>
        <taxon>Streptophyta</taxon>
        <taxon>Embryophyta</taxon>
        <taxon>Tracheophyta</taxon>
        <taxon>Spermatophyta</taxon>
        <taxon>Magnoliopsida</taxon>
        <taxon>Liliopsida</taxon>
        <taxon>Poales</taxon>
        <taxon>Bromeliaceae</taxon>
        <taxon>Bromelioideae</taxon>
        <taxon>Ananas</taxon>
    </lineage>
</organism>
<gene>
    <name evidence="2" type="ORF">CB5_LOCUS16862</name>
</gene>
<dbReference type="AlphaFoldDB" id="A0A6V7PS78"/>
<sequence>MPLRVLFPLWTECWASSWSVPPVAPFPVSEALDAAPAPVPLWTPLWLLDPSAGFGRSLCGLLFHLRAADRVEASRFHSGGRAFWSTVMASHPIVEINFQRLLRNICAKFSLPPPRYGITVGSGDQFCAFVDVQVPRCSRFMEVITCWGSPSCDSILSANEAARVAIEALRTELHFDIRDANYTGKIHFKNLYDSAFQNMKIF</sequence>
<keyword evidence="1" id="KW-0732">Signal</keyword>
<evidence type="ECO:0000313" key="2">
    <source>
        <dbReference type="EMBL" id="CAD1833651.1"/>
    </source>
</evidence>